<dbReference type="AlphaFoldDB" id="A0AB39XKS8"/>
<dbReference type="EMBL" id="CP165734">
    <property type="protein sequence ID" value="XDV58520.1"/>
    <property type="molecule type" value="Genomic_DNA"/>
</dbReference>
<gene>
    <name evidence="3" type="ORF">AB8Z38_03080</name>
</gene>
<reference evidence="3" key="1">
    <citation type="submission" date="2024-08" db="EMBL/GenBank/DDBJ databases">
        <authorList>
            <person name="Chaddad Z."/>
            <person name="Lamrabet M."/>
            <person name="Bouhnik O."/>
            <person name="Alami S."/>
            <person name="Wipf D."/>
            <person name="Courty P.E."/>
            <person name="Missbah El Idrissi M."/>
        </authorList>
    </citation>
    <scope>NUCLEOTIDE SEQUENCE</scope>
    <source>
        <strain evidence="3">LLZ17</strain>
    </source>
</reference>
<name>A0AB39XKS8_9BRAD</name>
<feature type="coiled-coil region" evidence="1">
    <location>
        <begin position="230"/>
        <end position="257"/>
    </location>
</feature>
<organism evidence="3">
    <name type="scientific">Bradyrhizobium sp. LLZ17</name>
    <dbReference type="NCBI Taxonomy" id="3239388"/>
    <lineage>
        <taxon>Bacteria</taxon>
        <taxon>Pseudomonadati</taxon>
        <taxon>Pseudomonadota</taxon>
        <taxon>Alphaproteobacteria</taxon>
        <taxon>Hyphomicrobiales</taxon>
        <taxon>Nitrobacteraceae</taxon>
        <taxon>Bradyrhizobium</taxon>
    </lineage>
</organism>
<evidence type="ECO:0000313" key="3">
    <source>
        <dbReference type="EMBL" id="XDV58520.1"/>
    </source>
</evidence>
<proteinExistence type="predicted"/>
<accession>A0AB39XKS8</accession>
<keyword evidence="1" id="KW-0175">Coiled coil</keyword>
<protein>
    <submittedName>
        <fullName evidence="3">Uncharacterized protein</fullName>
    </submittedName>
</protein>
<feature type="region of interest" description="Disordered" evidence="2">
    <location>
        <begin position="1"/>
        <end position="29"/>
    </location>
</feature>
<evidence type="ECO:0000256" key="2">
    <source>
        <dbReference type="SAM" id="MobiDB-lite"/>
    </source>
</evidence>
<evidence type="ECO:0000256" key="1">
    <source>
        <dbReference type="SAM" id="Coils"/>
    </source>
</evidence>
<dbReference type="RefSeq" id="WP_369723083.1">
    <property type="nucleotide sequence ID" value="NZ_CP165734.1"/>
</dbReference>
<feature type="coiled-coil region" evidence="1">
    <location>
        <begin position="71"/>
        <end position="98"/>
    </location>
</feature>
<sequence length="262" mass="27984">MAILSRKPPSSPQMPPRLETSPERRAPDGLRAPLARKKLDEAIAALAALDTHVAALALDHIEGGPDAEKTLAEHRIALSAAELRVSELTRALALAERLDRQAAAAGAAQMRDEQLSAFRKAMEVRGKKMARALELLGQAAAEYGGFAEATLTAQIAVPTGTTIPQMAIGPEGAYGPAFGPASRLLLAELWRLAPERKDGLGRIVMEFAKPTSELVRMKPEAVPPGADELRLADQAILSSLEEQVQRLNERDMAAANAQREAA</sequence>